<evidence type="ECO:0000313" key="1">
    <source>
        <dbReference type="EMBL" id="KMS64682.1"/>
    </source>
</evidence>
<organism evidence="1 2">
    <name type="scientific">Beta vulgaris subsp. vulgaris</name>
    <name type="common">Beet</name>
    <dbReference type="NCBI Taxonomy" id="3555"/>
    <lineage>
        <taxon>Eukaryota</taxon>
        <taxon>Viridiplantae</taxon>
        <taxon>Streptophyta</taxon>
        <taxon>Embryophyta</taxon>
        <taxon>Tracheophyta</taxon>
        <taxon>Spermatophyta</taxon>
        <taxon>Magnoliopsida</taxon>
        <taxon>eudicotyledons</taxon>
        <taxon>Gunneridae</taxon>
        <taxon>Pentapetalae</taxon>
        <taxon>Caryophyllales</taxon>
        <taxon>Chenopodiaceae</taxon>
        <taxon>Betoideae</taxon>
        <taxon>Beta</taxon>
    </lineage>
</organism>
<dbReference type="EMBL" id="KQ125675">
    <property type="protein sequence ID" value="KMS64682.1"/>
    <property type="molecule type" value="Genomic_DNA"/>
</dbReference>
<name>A0A0J7YM27_BETVV</name>
<proteinExistence type="predicted"/>
<keyword evidence="2" id="KW-1185">Reference proteome</keyword>
<evidence type="ECO:0000313" key="2">
    <source>
        <dbReference type="Proteomes" id="UP000035740"/>
    </source>
</evidence>
<protein>
    <submittedName>
        <fullName evidence="1">Uncharacterized protein</fullName>
    </submittedName>
</protein>
<sequence>MILVRNSCHKPNIDMAGGDSQWYSMRNAAGNLIRFALPQRSTPIYFAVAADDGVSVKALIQAGEKAQEPNAAGLWPHDYATPKCEAELPPVDKEKASKVEANRIAKLTSKGGAKKKAKK</sequence>
<dbReference type="AlphaFoldDB" id="A0A0J7YM27"/>
<dbReference type="Proteomes" id="UP000035740">
    <property type="component" value="Unassembled WGS sequence"/>
</dbReference>
<accession>A0A0J7YM27</accession>
<gene>
    <name evidence="1" type="ORF">BVRB_017770</name>
</gene>
<dbReference type="Gramene" id="KMS64682">
    <property type="protein sequence ID" value="KMS64682"/>
    <property type="gene ID" value="BVRB_017770"/>
</dbReference>
<reference evidence="1 2" key="1">
    <citation type="journal article" date="2014" name="Nature">
        <title>The genome of the recently domesticated crop plant sugar beet (Beta vulgaris).</title>
        <authorList>
            <person name="Dohm J.C."/>
            <person name="Minoche A.E."/>
            <person name="Holtgrawe D."/>
            <person name="Capella-Gutierrez S."/>
            <person name="Zakrzewski F."/>
            <person name="Tafer H."/>
            <person name="Rupp O."/>
            <person name="Sorensen T.R."/>
            <person name="Stracke R."/>
            <person name="Reinhardt R."/>
            <person name="Goesmann A."/>
            <person name="Kraft T."/>
            <person name="Schulz B."/>
            <person name="Stadler P.F."/>
            <person name="Schmidt T."/>
            <person name="Gabaldon T."/>
            <person name="Lehrach H."/>
            <person name="Weisshaar B."/>
            <person name="Himmelbauer H."/>
        </authorList>
    </citation>
    <scope>NUCLEOTIDE SEQUENCE [LARGE SCALE GENOMIC DNA]</scope>
    <source>
        <tissue evidence="1">Taproot</tissue>
    </source>
</reference>